<name>A0A2A4ICA5_9SPHN</name>
<dbReference type="Pfam" id="PF05685">
    <property type="entry name" value="Uma2"/>
    <property type="match status" value="1"/>
</dbReference>
<dbReference type="GO" id="GO:0004519">
    <property type="term" value="F:endonuclease activity"/>
    <property type="evidence" value="ECO:0007669"/>
    <property type="project" value="UniProtKB-KW"/>
</dbReference>
<dbReference type="PANTHER" id="PTHR35400">
    <property type="entry name" value="SLR1083 PROTEIN"/>
    <property type="match status" value="1"/>
</dbReference>
<dbReference type="Proteomes" id="UP000218323">
    <property type="component" value="Unassembled WGS sequence"/>
</dbReference>
<dbReference type="RefSeq" id="WP_066712806.1">
    <property type="nucleotide sequence ID" value="NZ_JBHIWA010000015.1"/>
</dbReference>
<keyword evidence="2" id="KW-0540">Nuclease</keyword>
<gene>
    <name evidence="2" type="ORF">COA07_02255</name>
</gene>
<reference evidence="2 3" key="1">
    <citation type="submission" date="2017-09" db="EMBL/GenBank/DDBJ databases">
        <title>Sphingomonas adhaesiva DSM 7418, whole genome shotgun sequence.</title>
        <authorList>
            <person name="Feng G."/>
            <person name="Zhu H."/>
        </authorList>
    </citation>
    <scope>NUCLEOTIDE SEQUENCE [LARGE SCALE GENOMIC DNA]</scope>
    <source>
        <strain evidence="2 3">DSM 7418</strain>
    </source>
</reference>
<keyword evidence="2" id="KW-0255">Endonuclease</keyword>
<dbReference type="InterPro" id="IPR011335">
    <property type="entry name" value="Restrct_endonuc-II-like"/>
</dbReference>
<dbReference type="SUPFAM" id="SSF52980">
    <property type="entry name" value="Restriction endonuclease-like"/>
    <property type="match status" value="1"/>
</dbReference>
<keyword evidence="2" id="KW-0378">Hydrolase</keyword>
<sequence length="186" mass="19870">MTVQERLRPGKYRLTVDDYLRLAAGGTFGDRRTELIEGDIWIMSPAHTLHARIQGALALAIGQALPGETGLSLLIAPSVRLSDDTMPEPDLAVAVVDHSEAVLPGRDLRLAVEVADSTLASDLSVKQSLYAGAGIPEYWVVDVASAVIHQMWAPEGEGYRERRTVAFGEPLVAATVAGLVVETTGL</sequence>
<dbReference type="Gene3D" id="3.90.1570.10">
    <property type="entry name" value="tt1808, chain A"/>
    <property type="match status" value="1"/>
</dbReference>
<dbReference type="CDD" id="cd06260">
    <property type="entry name" value="DUF820-like"/>
    <property type="match status" value="1"/>
</dbReference>
<protein>
    <submittedName>
        <fullName evidence="2">Uma2 family endonuclease</fullName>
    </submittedName>
</protein>
<accession>A0A2A4ICA5</accession>
<dbReference type="InterPro" id="IPR008538">
    <property type="entry name" value="Uma2"/>
</dbReference>
<dbReference type="PANTHER" id="PTHR35400:SF3">
    <property type="entry name" value="SLL1072 PROTEIN"/>
    <property type="match status" value="1"/>
</dbReference>
<dbReference type="AlphaFoldDB" id="A0A2A4ICA5"/>
<evidence type="ECO:0000259" key="1">
    <source>
        <dbReference type="Pfam" id="PF05685"/>
    </source>
</evidence>
<feature type="domain" description="Putative restriction endonuclease" evidence="1">
    <location>
        <begin position="17"/>
        <end position="179"/>
    </location>
</feature>
<keyword evidence="3" id="KW-1185">Reference proteome</keyword>
<dbReference type="EMBL" id="NWVC01000001">
    <property type="protein sequence ID" value="PCG15816.1"/>
    <property type="molecule type" value="Genomic_DNA"/>
</dbReference>
<organism evidence="2 3">
    <name type="scientific">Sphingomonas adhaesiva</name>
    <dbReference type="NCBI Taxonomy" id="28212"/>
    <lineage>
        <taxon>Bacteria</taxon>
        <taxon>Pseudomonadati</taxon>
        <taxon>Pseudomonadota</taxon>
        <taxon>Alphaproteobacteria</taxon>
        <taxon>Sphingomonadales</taxon>
        <taxon>Sphingomonadaceae</taxon>
        <taxon>Sphingomonas</taxon>
    </lineage>
</organism>
<evidence type="ECO:0000313" key="3">
    <source>
        <dbReference type="Proteomes" id="UP000218323"/>
    </source>
</evidence>
<proteinExistence type="predicted"/>
<dbReference type="InterPro" id="IPR012296">
    <property type="entry name" value="Nuclease_put_TT1808"/>
</dbReference>
<evidence type="ECO:0000313" key="2">
    <source>
        <dbReference type="EMBL" id="PCG15816.1"/>
    </source>
</evidence>
<comment type="caution">
    <text evidence="2">The sequence shown here is derived from an EMBL/GenBank/DDBJ whole genome shotgun (WGS) entry which is preliminary data.</text>
</comment>